<dbReference type="SUPFAM" id="SSF56784">
    <property type="entry name" value="HAD-like"/>
    <property type="match status" value="1"/>
</dbReference>
<dbReference type="PANTHER" id="PTHR43434:SF1">
    <property type="entry name" value="PHOSPHOGLYCOLATE PHOSPHATASE"/>
    <property type="match status" value="1"/>
</dbReference>
<accession>A0ABU7S3P5</accession>
<protein>
    <submittedName>
        <fullName evidence="1">Haloacid dehalogenase-like hydrolase</fullName>
    </submittedName>
</protein>
<dbReference type="Gene3D" id="3.40.50.1000">
    <property type="entry name" value="HAD superfamily/HAD-like"/>
    <property type="match status" value="1"/>
</dbReference>
<dbReference type="SFLD" id="SFLDS00003">
    <property type="entry name" value="Haloacid_Dehalogenase"/>
    <property type="match status" value="1"/>
</dbReference>
<dbReference type="InterPro" id="IPR050155">
    <property type="entry name" value="HAD-like_hydrolase_sf"/>
</dbReference>
<dbReference type="Proteomes" id="UP001332243">
    <property type="component" value="Unassembled WGS sequence"/>
</dbReference>
<dbReference type="InterPro" id="IPR023214">
    <property type="entry name" value="HAD_sf"/>
</dbReference>
<dbReference type="EMBL" id="JAZGQK010000037">
    <property type="protein sequence ID" value="MEE6263423.1"/>
    <property type="molecule type" value="Genomic_DNA"/>
</dbReference>
<organism evidence="1 3">
    <name type="scientific">Plantactinospora sonchi</name>
    <dbReference type="NCBI Taxonomy" id="1544735"/>
    <lineage>
        <taxon>Bacteria</taxon>
        <taxon>Bacillati</taxon>
        <taxon>Actinomycetota</taxon>
        <taxon>Actinomycetes</taxon>
        <taxon>Micromonosporales</taxon>
        <taxon>Micromonosporaceae</taxon>
        <taxon>Plantactinospora</taxon>
    </lineage>
</organism>
<dbReference type="InterPro" id="IPR036412">
    <property type="entry name" value="HAD-like_sf"/>
</dbReference>
<keyword evidence="3" id="KW-1185">Reference proteome</keyword>
<dbReference type="SFLD" id="SFLDG01129">
    <property type="entry name" value="C1.5:_HAD__Beta-PGM__Phosphata"/>
    <property type="match status" value="1"/>
</dbReference>
<reference evidence="1 3" key="1">
    <citation type="submission" date="2024-01" db="EMBL/GenBank/DDBJ databases">
        <title>Genome insights into Plantactinospora sonchi sp. nov.</title>
        <authorList>
            <person name="Wang L."/>
        </authorList>
    </citation>
    <scope>NUCLEOTIDE SEQUENCE [LARGE SCALE GENOMIC DNA]</scope>
    <source>
        <strain evidence="1 3">NEAU-QY2</strain>
    </source>
</reference>
<evidence type="ECO:0000313" key="1">
    <source>
        <dbReference type="EMBL" id="MEE6263423.1"/>
    </source>
</evidence>
<evidence type="ECO:0000313" key="2">
    <source>
        <dbReference type="EMBL" id="MEE6263679.1"/>
    </source>
</evidence>
<evidence type="ECO:0000313" key="3">
    <source>
        <dbReference type="Proteomes" id="UP001332243"/>
    </source>
</evidence>
<sequence length="252" mass="26866">MSPRYLVLWDVDHTLIETRGVGTALFGEAFTRVTGVPMRELIKIPGLTEPDVLHRMLRLHDLTPTEQIFARFAYELTALHEERIDLLRTRGRMLPGVERTLAELAGHPEVAQSVLTGNLRGVAAVKLDAFGLTRWVDLDAGAYGSDHRERAALVGIARARAADRYGRDFPGPATVIVGDTPADVRTARTAGAAVVAVATGKSGAAELAATAPDQLLSDLAAVSPFFPVVAGAARAAMSGERTGELPDGRVRA</sequence>
<gene>
    <name evidence="1" type="ORF">V1633_33590</name>
    <name evidence="2" type="ORF">V1633_34935</name>
</gene>
<dbReference type="Pfam" id="PF13242">
    <property type="entry name" value="Hydrolase_like"/>
    <property type="match status" value="1"/>
</dbReference>
<dbReference type="InterPro" id="IPR023198">
    <property type="entry name" value="PGP-like_dom2"/>
</dbReference>
<comment type="caution">
    <text evidence="1">The sequence shown here is derived from an EMBL/GenBank/DDBJ whole genome shotgun (WGS) entry which is preliminary data.</text>
</comment>
<proteinExistence type="predicted"/>
<dbReference type="PANTHER" id="PTHR43434">
    <property type="entry name" value="PHOSPHOGLYCOLATE PHOSPHATASE"/>
    <property type="match status" value="1"/>
</dbReference>
<dbReference type="Gene3D" id="1.10.150.240">
    <property type="entry name" value="Putative phosphatase, domain 2"/>
    <property type="match status" value="1"/>
</dbReference>
<name>A0ABU7S3P5_9ACTN</name>
<dbReference type="EMBL" id="JAZGQK010000041">
    <property type="protein sequence ID" value="MEE6263679.1"/>
    <property type="molecule type" value="Genomic_DNA"/>
</dbReference>
<dbReference type="RefSeq" id="WP_331218321.1">
    <property type="nucleotide sequence ID" value="NZ_JAZGQK010000037.1"/>
</dbReference>